<sequence>MSVSDLSADDLEGYATGRLNQRDLAVKAGVSRQRIGAFLKARGIVRSESEAPAAPTPAPMTLGLASGLPTAGAGRSNSAPSPEQTAEALRGLVIGASGDLLVQIAALARGENVRLGASALKAAVTALQGVADVLERVGVVQFGEEGDAVEELTVRVMTAEDAERMRQTMEAEAADGFHNNPADDVDASPSLTPAPAPVPPASIPPDLRQRLGAFALQQGAVSLRQLALAIDAPAPRALDALAESVARRTEADETALAAVLARLQA</sequence>
<evidence type="ECO:0000313" key="2">
    <source>
        <dbReference type="EMBL" id="TWA76411.1"/>
    </source>
</evidence>
<gene>
    <name evidence="2" type="ORF">FBZ83_11962</name>
</gene>
<name>A0A560BUW8_AZOBR</name>
<feature type="region of interest" description="Disordered" evidence="1">
    <location>
        <begin position="175"/>
        <end position="204"/>
    </location>
</feature>
<organism evidence="2 3">
    <name type="scientific">Azospirillum brasilense</name>
    <dbReference type="NCBI Taxonomy" id="192"/>
    <lineage>
        <taxon>Bacteria</taxon>
        <taxon>Pseudomonadati</taxon>
        <taxon>Pseudomonadota</taxon>
        <taxon>Alphaproteobacteria</taxon>
        <taxon>Rhodospirillales</taxon>
        <taxon>Azospirillaceae</taxon>
        <taxon>Azospirillum</taxon>
    </lineage>
</organism>
<evidence type="ECO:0000256" key="1">
    <source>
        <dbReference type="SAM" id="MobiDB-lite"/>
    </source>
</evidence>
<dbReference type="RefSeq" id="WP_145690043.1">
    <property type="nucleotide sequence ID" value="NZ_VITH01000019.1"/>
</dbReference>
<dbReference type="EMBL" id="VITH01000019">
    <property type="protein sequence ID" value="TWA76411.1"/>
    <property type="molecule type" value="Genomic_DNA"/>
</dbReference>
<proteinExistence type="predicted"/>
<accession>A0A560BUW8</accession>
<feature type="compositionally biased region" description="Polar residues" evidence="1">
    <location>
        <begin position="75"/>
        <end position="84"/>
    </location>
</feature>
<evidence type="ECO:0000313" key="3">
    <source>
        <dbReference type="Proteomes" id="UP000318529"/>
    </source>
</evidence>
<feature type="compositionally biased region" description="Pro residues" evidence="1">
    <location>
        <begin position="192"/>
        <end position="203"/>
    </location>
</feature>
<reference evidence="2 3" key="1">
    <citation type="submission" date="2019-06" db="EMBL/GenBank/DDBJ databases">
        <title>Genomic Encyclopedia of Type Strains, Phase IV (KMG-V): Genome sequencing to study the core and pangenomes of soil and plant-associated prokaryotes.</title>
        <authorList>
            <person name="Whitman W."/>
        </authorList>
    </citation>
    <scope>NUCLEOTIDE SEQUENCE [LARGE SCALE GENOMIC DNA]</scope>
    <source>
        <strain evidence="2 3">BR 11650</strain>
    </source>
</reference>
<comment type="caution">
    <text evidence="2">The sequence shown here is derived from an EMBL/GenBank/DDBJ whole genome shotgun (WGS) entry which is preliminary data.</text>
</comment>
<protein>
    <submittedName>
        <fullName evidence="2">Uncharacterized protein</fullName>
    </submittedName>
</protein>
<dbReference type="AlphaFoldDB" id="A0A560BUW8"/>
<dbReference type="Proteomes" id="UP000318529">
    <property type="component" value="Unassembled WGS sequence"/>
</dbReference>
<feature type="region of interest" description="Disordered" evidence="1">
    <location>
        <begin position="48"/>
        <end position="84"/>
    </location>
</feature>